<keyword evidence="2" id="KW-1133">Transmembrane helix</keyword>
<feature type="transmembrane region" description="Helical" evidence="2">
    <location>
        <begin position="622"/>
        <end position="644"/>
    </location>
</feature>
<dbReference type="SUPFAM" id="SSF63501">
    <property type="entry name" value="Frizzled cysteine-rich domain"/>
    <property type="match status" value="1"/>
</dbReference>
<dbReference type="EMBL" id="JARQWQ010000002">
    <property type="protein sequence ID" value="KAK2573668.1"/>
    <property type="molecule type" value="Genomic_DNA"/>
</dbReference>
<name>A0AAD9R6B1_ACRCE</name>
<feature type="compositionally biased region" description="Polar residues" evidence="1">
    <location>
        <begin position="512"/>
        <end position="526"/>
    </location>
</feature>
<accession>A0AAD9R6B1</accession>
<sequence length="665" mass="71047">MKRIDASADSRAHGNFFSAIIGKRIHFTVALTTLLLTKTTAMKLLSLLLFTVLEVNLFVNCASSRCKLPSGNFGSCVNASFRYSKVSNNTEEEILGLFENMRGEFNSCSSALATVMSCAVHLLQCPNNTSLPCKTECWNFVGRCKREMSEGLVVLFQRLCELLNPDPCLMSSNASRRYNEADDDFNCTRMIIRNCSDAGYNFTSVSRAYQQRVQSAGIFTGINSSLKKVLCMELAPPCNNNNSRTLYVPCQSTCKAAFNESKSQFLGFFKSPDYCSTFPDENPQSGKEYCALKTWPSSGYWPSGLWKRFSSSRGTNSSTAPSSTGNSQKLSILGHHRNCSKISSCSNSSKISSNLVRTTISRGTSQTSSITTSSSKMIIRSVTATRSSEMSSRSTPTVSSIEITSTLVTNSNGTNVVAVTSTNSSGRIPVTTSFGTSGIPVRSTSSLETSTTTETATKSNVTGGIPMTITSSFGTSGIPVTTTGSLETSTTPETTTKSNVTSSVPVTTTSSFGNSTTPITTRNSSRTSGVPVTTTIVPGTNNTSVTTVNLSVVSGTPVTTKNSPGMTGLPETTATFPVINQSATVTKPSGENSSVTTTSKPTENKGPTEIKAGTGNKLSGGAISGVVIGSLIVLIAFIMGVLYFRRYHKKRVQYRHSLMVDMDEL</sequence>
<feature type="compositionally biased region" description="Low complexity" evidence="1">
    <location>
        <begin position="483"/>
        <end position="511"/>
    </location>
</feature>
<proteinExistence type="predicted"/>
<dbReference type="InterPro" id="IPR036790">
    <property type="entry name" value="Frizzled_dom_sf"/>
</dbReference>
<dbReference type="Proteomes" id="UP001249851">
    <property type="component" value="Unassembled WGS sequence"/>
</dbReference>
<dbReference type="CDD" id="cd07066">
    <property type="entry name" value="CRD_FZ"/>
    <property type="match status" value="1"/>
</dbReference>
<dbReference type="AlphaFoldDB" id="A0AAD9R6B1"/>
<feature type="compositionally biased region" description="Low complexity" evidence="1">
    <location>
        <begin position="527"/>
        <end position="538"/>
    </location>
</feature>
<gene>
    <name evidence="3" type="ORF">P5673_001351</name>
</gene>
<keyword evidence="2" id="KW-0472">Membrane</keyword>
<feature type="region of interest" description="Disordered" evidence="1">
    <location>
        <begin position="483"/>
        <end position="538"/>
    </location>
</feature>
<reference evidence="3" key="1">
    <citation type="journal article" date="2023" name="G3 (Bethesda)">
        <title>Whole genome assembly and annotation of the endangered Caribbean coral Acropora cervicornis.</title>
        <authorList>
            <person name="Selwyn J.D."/>
            <person name="Vollmer S.V."/>
        </authorList>
    </citation>
    <scope>NUCLEOTIDE SEQUENCE</scope>
    <source>
        <strain evidence="3">K2</strain>
    </source>
</reference>
<feature type="compositionally biased region" description="Polar residues" evidence="1">
    <location>
        <begin position="584"/>
        <end position="601"/>
    </location>
</feature>
<evidence type="ECO:0000313" key="4">
    <source>
        <dbReference type="Proteomes" id="UP001249851"/>
    </source>
</evidence>
<dbReference type="Gene3D" id="1.10.2000.10">
    <property type="entry name" value="Frizzled cysteine-rich domain"/>
    <property type="match status" value="1"/>
</dbReference>
<keyword evidence="2" id="KW-0812">Transmembrane</keyword>
<feature type="region of interest" description="Disordered" evidence="1">
    <location>
        <begin position="584"/>
        <end position="615"/>
    </location>
</feature>
<protein>
    <recommendedName>
        <fullName evidence="5">FZ domain-containing protein</fullName>
    </recommendedName>
</protein>
<evidence type="ECO:0008006" key="5">
    <source>
        <dbReference type="Google" id="ProtNLM"/>
    </source>
</evidence>
<evidence type="ECO:0000256" key="1">
    <source>
        <dbReference type="SAM" id="MobiDB-lite"/>
    </source>
</evidence>
<comment type="caution">
    <text evidence="3">The sequence shown here is derived from an EMBL/GenBank/DDBJ whole genome shotgun (WGS) entry which is preliminary data.</text>
</comment>
<organism evidence="3 4">
    <name type="scientific">Acropora cervicornis</name>
    <name type="common">Staghorn coral</name>
    <dbReference type="NCBI Taxonomy" id="6130"/>
    <lineage>
        <taxon>Eukaryota</taxon>
        <taxon>Metazoa</taxon>
        <taxon>Cnidaria</taxon>
        <taxon>Anthozoa</taxon>
        <taxon>Hexacorallia</taxon>
        <taxon>Scleractinia</taxon>
        <taxon>Astrocoeniina</taxon>
        <taxon>Acroporidae</taxon>
        <taxon>Acropora</taxon>
    </lineage>
</organism>
<evidence type="ECO:0000313" key="3">
    <source>
        <dbReference type="EMBL" id="KAK2573668.1"/>
    </source>
</evidence>
<keyword evidence="4" id="KW-1185">Reference proteome</keyword>
<evidence type="ECO:0000256" key="2">
    <source>
        <dbReference type="SAM" id="Phobius"/>
    </source>
</evidence>
<reference evidence="3" key="2">
    <citation type="journal article" date="2023" name="Science">
        <title>Genomic signatures of disease resistance in endangered staghorn corals.</title>
        <authorList>
            <person name="Vollmer S.V."/>
            <person name="Selwyn J.D."/>
            <person name="Despard B.A."/>
            <person name="Roesel C.L."/>
        </authorList>
    </citation>
    <scope>NUCLEOTIDE SEQUENCE</scope>
    <source>
        <strain evidence="3">K2</strain>
    </source>
</reference>